<evidence type="ECO:0000256" key="1">
    <source>
        <dbReference type="SAM" id="SignalP"/>
    </source>
</evidence>
<dbReference type="RefSeq" id="WP_038085696.1">
    <property type="nucleotide sequence ID" value="NZ_JMIR01000006.1"/>
</dbReference>
<dbReference type="AlphaFoldDB" id="A0A074LVQ3"/>
<evidence type="ECO:0000313" key="2">
    <source>
        <dbReference type="EMBL" id="KEO84093.1"/>
    </source>
</evidence>
<reference evidence="2 3" key="1">
    <citation type="journal article" date="2013" name="Int. J. Syst. Evol. Microbiol.">
        <title>Tumebacillus flagellatus sp. nov., an alpha-amylase/pullulanase-producing bacterium isolated from cassava wastewater.</title>
        <authorList>
            <person name="Wang Q."/>
            <person name="Xie N."/>
            <person name="Qin Y."/>
            <person name="Shen N."/>
            <person name="Zhu J."/>
            <person name="Mi H."/>
            <person name="Huang R."/>
        </authorList>
    </citation>
    <scope>NUCLEOTIDE SEQUENCE [LARGE SCALE GENOMIC DNA]</scope>
    <source>
        <strain evidence="2 3">GST4</strain>
    </source>
</reference>
<gene>
    <name evidence="2" type="ORF">EL26_06410</name>
</gene>
<feature type="chain" id="PRO_5038587334" evidence="1">
    <location>
        <begin position="29"/>
        <end position="60"/>
    </location>
</feature>
<keyword evidence="3" id="KW-1185">Reference proteome</keyword>
<feature type="signal peptide" evidence="1">
    <location>
        <begin position="1"/>
        <end position="28"/>
    </location>
</feature>
<dbReference type="STRING" id="1157490.EL26_06410"/>
<accession>A0A074LVQ3</accession>
<name>A0A074LVQ3_9BACL</name>
<dbReference type="Proteomes" id="UP000027931">
    <property type="component" value="Unassembled WGS sequence"/>
</dbReference>
<evidence type="ECO:0000313" key="3">
    <source>
        <dbReference type="Proteomes" id="UP000027931"/>
    </source>
</evidence>
<keyword evidence="1" id="KW-0732">Signal</keyword>
<organism evidence="2 3">
    <name type="scientific">Tumebacillus flagellatus</name>
    <dbReference type="NCBI Taxonomy" id="1157490"/>
    <lineage>
        <taxon>Bacteria</taxon>
        <taxon>Bacillati</taxon>
        <taxon>Bacillota</taxon>
        <taxon>Bacilli</taxon>
        <taxon>Bacillales</taxon>
        <taxon>Alicyclobacillaceae</taxon>
        <taxon>Tumebacillus</taxon>
    </lineage>
</organism>
<proteinExistence type="predicted"/>
<sequence>MKKMLLAVAAVCLAWGAVSLTVSFTSTAAVEEPGPLFITKQISYVAAIEDPGPMGIAKVR</sequence>
<protein>
    <submittedName>
        <fullName evidence="2">Uncharacterized protein</fullName>
    </submittedName>
</protein>
<comment type="caution">
    <text evidence="2">The sequence shown here is derived from an EMBL/GenBank/DDBJ whole genome shotgun (WGS) entry which is preliminary data.</text>
</comment>
<dbReference type="EMBL" id="JMIR01000006">
    <property type="protein sequence ID" value="KEO84093.1"/>
    <property type="molecule type" value="Genomic_DNA"/>
</dbReference>